<feature type="compositionally biased region" description="Basic and acidic residues" evidence="1">
    <location>
        <begin position="7"/>
        <end position="31"/>
    </location>
</feature>
<comment type="caution">
    <text evidence="2">The sequence shown here is derived from an EMBL/GenBank/DDBJ whole genome shotgun (WGS) entry which is preliminary data.</text>
</comment>
<reference evidence="2" key="1">
    <citation type="submission" date="2019-08" db="EMBL/GenBank/DDBJ databases">
        <authorList>
            <person name="Kucharzyk K."/>
            <person name="Murdoch R.W."/>
            <person name="Higgins S."/>
            <person name="Loffler F."/>
        </authorList>
    </citation>
    <scope>NUCLEOTIDE SEQUENCE</scope>
</reference>
<evidence type="ECO:0000313" key="2">
    <source>
        <dbReference type="EMBL" id="MPN38138.1"/>
    </source>
</evidence>
<proteinExistence type="predicted"/>
<dbReference type="AlphaFoldDB" id="A0A645HGG7"/>
<name>A0A645HGG7_9ZZZZ</name>
<feature type="region of interest" description="Disordered" evidence="1">
    <location>
        <begin position="1"/>
        <end position="42"/>
    </location>
</feature>
<organism evidence="2">
    <name type="scientific">bioreactor metagenome</name>
    <dbReference type="NCBI Taxonomy" id="1076179"/>
    <lineage>
        <taxon>unclassified sequences</taxon>
        <taxon>metagenomes</taxon>
        <taxon>ecological metagenomes</taxon>
    </lineage>
</organism>
<evidence type="ECO:0000256" key="1">
    <source>
        <dbReference type="SAM" id="MobiDB-lite"/>
    </source>
</evidence>
<gene>
    <name evidence="2" type="ORF">SDC9_185662</name>
</gene>
<dbReference type="EMBL" id="VSSQ01093197">
    <property type="protein sequence ID" value="MPN38138.1"/>
    <property type="molecule type" value="Genomic_DNA"/>
</dbReference>
<sequence length="42" mass="4861">MARIQLFHHEPKEIHGGIHNEDQNERSDIVDAKQSGDQNNHD</sequence>
<accession>A0A645HGG7</accession>
<protein>
    <submittedName>
        <fullName evidence="2">Uncharacterized protein</fullName>
    </submittedName>
</protein>